<evidence type="ECO:0000313" key="2">
    <source>
        <dbReference type="EMBL" id="OMO52072.1"/>
    </source>
</evidence>
<comment type="caution">
    <text evidence="2">The sequence shown here is derived from an EMBL/GenBank/DDBJ whole genome shotgun (WGS) entry which is preliminary data.</text>
</comment>
<reference evidence="3" key="1">
    <citation type="submission" date="2013-09" db="EMBL/GenBank/DDBJ databases">
        <title>Corchorus olitorius genome sequencing.</title>
        <authorList>
            <person name="Alam M."/>
            <person name="Haque M.S."/>
            <person name="Islam M.S."/>
            <person name="Emdad E.M."/>
            <person name="Islam M.M."/>
            <person name="Ahmed B."/>
            <person name="Halim A."/>
            <person name="Hossen Q.M.M."/>
            <person name="Hossain M.Z."/>
            <person name="Ahmed R."/>
            <person name="Khan M.M."/>
            <person name="Islam R."/>
            <person name="Rashid M.M."/>
            <person name="Khan S.A."/>
            <person name="Rahman M.S."/>
            <person name="Alam M."/>
            <person name="Yahiya A.S."/>
            <person name="Khan M.S."/>
            <person name="Azam M.S."/>
            <person name="Haque T."/>
            <person name="Lashkar M.Z.H."/>
            <person name="Akhand A.I."/>
            <person name="Morshed G."/>
            <person name="Roy S."/>
            <person name="Uddin K.S."/>
            <person name="Rabeya T."/>
            <person name="Hossain A.S."/>
            <person name="Chowdhury A."/>
            <person name="Snigdha A.R."/>
            <person name="Mortoza M.S."/>
            <person name="Matin S.A."/>
            <person name="Hoque S.M.E."/>
            <person name="Islam M.K."/>
            <person name="Roy D.K."/>
            <person name="Haider R."/>
            <person name="Moosa M.M."/>
            <person name="Elias S.M."/>
            <person name="Hasan A.M."/>
            <person name="Jahan S."/>
            <person name="Shafiuddin M."/>
            <person name="Mahmood N."/>
            <person name="Shommy N.S."/>
        </authorList>
    </citation>
    <scope>NUCLEOTIDE SEQUENCE [LARGE SCALE GENOMIC DNA]</scope>
    <source>
        <strain evidence="3">cv. O-4</strain>
    </source>
</reference>
<dbReference type="AlphaFoldDB" id="A0A1R3G1V1"/>
<dbReference type="EMBL" id="AWUE01023948">
    <property type="protein sequence ID" value="OMO52072.1"/>
    <property type="molecule type" value="Genomic_DNA"/>
</dbReference>
<feature type="region of interest" description="Disordered" evidence="1">
    <location>
        <begin position="1"/>
        <end position="33"/>
    </location>
</feature>
<gene>
    <name evidence="2" type="ORF">COLO4_37429</name>
</gene>
<dbReference type="Proteomes" id="UP000187203">
    <property type="component" value="Unassembled WGS sequence"/>
</dbReference>
<evidence type="ECO:0000256" key="1">
    <source>
        <dbReference type="SAM" id="MobiDB-lite"/>
    </source>
</evidence>
<accession>A0A1R3G1V1</accession>
<evidence type="ECO:0000313" key="3">
    <source>
        <dbReference type="Proteomes" id="UP000187203"/>
    </source>
</evidence>
<proteinExistence type="predicted"/>
<sequence length="137" mass="15634">MRARKMRVSVSQSQSESESRSCGGPRPREKLRVSPGKIVKREGEKNLTSVKCVRLLWRRDCAVCREKWSVGRPPEPSVFLWVENERERGSIGMEMSCEDKIRVGAVFENLFLAFEMRSIWGVGNKGLSVGQRGFVMQ</sequence>
<protein>
    <submittedName>
        <fullName evidence="2">Uncharacterized protein</fullName>
    </submittedName>
</protein>
<keyword evidence="3" id="KW-1185">Reference proteome</keyword>
<organism evidence="2 3">
    <name type="scientific">Corchorus olitorius</name>
    <dbReference type="NCBI Taxonomy" id="93759"/>
    <lineage>
        <taxon>Eukaryota</taxon>
        <taxon>Viridiplantae</taxon>
        <taxon>Streptophyta</taxon>
        <taxon>Embryophyta</taxon>
        <taxon>Tracheophyta</taxon>
        <taxon>Spermatophyta</taxon>
        <taxon>Magnoliopsida</taxon>
        <taxon>eudicotyledons</taxon>
        <taxon>Gunneridae</taxon>
        <taxon>Pentapetalae</taxon>
        <taxon>rosids</taxon>
        <taxon>malvids</taxon>
        <taxon>Malvales</taxon>
        <taxon>Malvaceae</taxon>
        <taxon>Grewioideae</taxon>
        <taxon>Apeibeae</taxon>
        <taxon>Corchorus</taxon>
    </lineage>
</organism>
<name>A0A1R3G1V1_9ROSI</name>